<protein>
    <recommendedName>
        <fullName evidence="9">Nitric oxide reductase F protein</fullName>
    </recommendedName>
</protein>
<keyword evidence="4 6" id="KW-1133">Transmembrane helix</keyword>
<dbReference type="RefSeq" id="WP_189635099.1">
    <property type="nucleotide sequence ID" value="NZ_BMYQ01000015.1"/>
</dbReference>
<comment type="subcellular location">
    <subcellularLocation>
        <location evidence="1">Cell membrane</location>
        <topology evidence="1">Multi-pass membrane protein</topology>
    </subcellularLocation>
</comment>
<dbReference type="GO" id="GO:0005886">
    <property type="term" value="C:plasma membrane"/>
    <property type="evidence" value="ECO:0007669"/>
    <property type="project" value="UniProtKB-SubCell"/>
</dbReference>
<evidence type="ECO:0000256" key="1">
    <source>
        <dbReference type="ARBA" id="ARBA00004651"/>
    </source>
</evidence>
<keyword evidence="5 6" id="KW-0472">Membrane</keyword>
<comment type="caution">
    <text evidence="7">The sequence shown here is derived from an EMBL/GenBank/DDBJ whole genome shotgun (WGS) entry which is preliminary data.</text>
</comment>
<reference evidence="7" key="2">
    <citation type="submission" date="2020-09" db="EMBL/GenBank/DDBJ databases">
        <authorList>
            <person name="Sun Q."/>
            <person name="Kim S."/>
        </authorList>
    </citation>
    <scope>NUCLEOTIDE SEQUENCE</scope>
    <source>
        <strain evidence="7">KCTC 23714</strain>
    </source>
</reference>
<dbReference type="EMBL" id="BMYQ01000015">
    <property type="protein sequence ID" value="GGW43042.1"/>
    <property type="molecule type" value="Genomic_DNA"/>
</dbReference>
<organism evidence="7 8">
    <name type="scientific">Gemmobacter lanyuensis</name>
    <dbReference type="NCBI Taxonomy" id="1054497"/>
    <lineage>
        <taxon>Bacteria</taxon>
        <taxon>Pseudomonadati</taxon>
        <taxon>Pseudomonadota</taxon>
        <taxon>Alphaproteobacteria</taxon>
        <taxon>Rhodobacterales</taxon>
        <taxon>Paracoccaceae</taxon>
        <taxon>Gemmobacter</taxon>
    </lineage>
</organism>
<feature type="transmembrane region" description="Helical" evidence="6">
    <location>
        <begin position="59"/>
        <end position="80"/>
    </location>
</feature>
<dbReference type="InterPro" id="IPR005171">
    <property type="entry name" value="Cyt_c_oxidase_su4_prok"/>
</dbReference>
<evidence type="ECO:0000256" key="3">
    <source>
        <dbReference type="ARBA" id="ARBA00022692"/>
    </source>
</evidence>
<keyword evidence="2" id="KW-1003">Cell membrane</keyword>
<evidence type="ECO:0000256" key="2">
    <source>
        <dbReference type="ARBA" id="ARBA00022475"/>
    </source>
</evidence>
<evidence type="ECO:0000256" key="4">
    <source>
        <dbReference type="ARBA" id="ARBA00022989"/>
    </source>
</evidence>
<proteinExistence type="predicted"/>
<dbReference type="Pfam" id="PF03626">
    <property type="entry name" value="COX4_pro"/>
    <property type="match status" value="1"/>
</dbReference>
<evidence type="ECO:0000313" key="8">
    <source>
        <dbReference type="Proteomes" id="UP000628984"/>
    </source>
</evidence>
<accession>A0A918J1I1</accession>
<dbReference type="Proteomes" id="UP000628984">
    <property type="component" value="Unassembled WGS sequence"/>
</dbReference>
<gene>
    <name evidence="7" type="ORF">GCM10011452_34240</name>
</gene>
<dbReference type="AlphaFoldDB" id="A0A918J1I1"/>
<reference evidence="7" key="1">
    <citation type="journal article" date="2014" name="Int. J. Syst. Evol. Microbiol.">
        <title>Complete genome sequence of Corynebacterium casei LMG S-19264T (=DSM 44701T), isolated from a smear-ripened cheese.</title>
        <authorList>
            <consortium name="US DOE Joint Genome Institute (JGI-PGF)"/>
            <person name="Walter F."/>
            <person name="Albersmeier A."/>
            <person name="Kalinowski J."/>
            <person name="Ruckert C."/>
        </authorList>
    </citation>
    <scope>NUCLEOTIDE SEQUENCE</scope>
    <source>
        <strain evidence="7">KCTC 23714</strain>
    </source>
</reference>
<evidence type="ECO:0000313" key="7">
    <source>
        <dbReference type="EMBL" id="GGW43042.1"/>
    </source>
</evidence>
<name>A0A918J1I1_9RHOB</name>
<evidence type="ECO:0008006" key="9">
    <source>
        <dbReference type="Google" id="ProtNLM"/>
    </source>
</evidence>
<evidence type="ECO:0000256" key="6">
    <source>
        <dbReference type="SAM" id="Phobius"/>
    </source>
</evidence>
<keyword evidence="3 6" id="KW-0812">Transmembrane</keyword>
<keyword evidence="8" id="KW-1185">Reference proteome</keyword>
<evidence type="ECO:0000256" key="5">
    <source>
        <dbReference type="ARBA" id="ARBA00023136"/>
    </source>
</evidence>
<sequence length="81" mass="8566">MTRITQVWIGLLLLTGATVLLAELAPPRAVLVPGALILAYGKARLILGEYLELRQAPGWFLGARRGLAGVMVLFAVLALAG</sequence>